<comment type="caution">
    <text evidence="6">The sequence shown here is derived from an EMBL/GenBank/DDBJ whole genome shotgun (WGS) entry which is preliminary data.</text>
</comment>
<gene>
    <name evidence="6" type="ORF">COX37_03320</name>
</gene>
<evidence type="ECO:0000256" key="1">
    <source>
        <dbReference type="ARBA" id="ARBA00022729"/>
    </source>
</evidence>
<feature type="transmembrane region" description="Helical" evidence="3">
    <location>
        <begin position="6"/>
        <end position="29"/>
    </location>
</feature>
<dbReference type="InterPro" id="IPR013320">
    <property type="entry name" value="ConA-like_dom_sf"/>
</dbReference>
<evidence type="ECO:0000313" key="6">
    <source>
        <dbReference type="EMBL" id="PIP22547.1"/>
    </source>
</evidence>
<evidence type="ECO:0000256" key="3">
    <source>
        <dbReference type="SAM" id="Phobius"/>
    </source>
</evidence>
<dbReference type="Pfam" id="PF07963">
    <property type="entry name" value="N_methyl"/>
    <property type="match status" value="1"/>
</dbReference>
<dbReference type="Proteomes" id="UP000229976">
    <property type="component" value="Unassembled WGS sequence"/>
</dbReference>
<sequence length="283" mass="29723">MLSKGKGFTIIELLVVIAIIGCLSSIVLVTMSGQREKGRIAGALKFSDGLIYGLGDSLVGNWDFNGNVGTLAPPTTFYDSSGYGNNCSISGLTYLTRENNDIPCSNCKLGQSLTFPDLNPTIDCRSGVSMDISSAVTVEAWIKSTSNTGSIIVKGSGTAINYGMDIGNGGNNGKLRFFGYASGGGIKGISSAGGTKINDGKWHHIAGTFNGDKDWVIYVDGNSNQTKTEVAKVTLAVTTQSLQIGAVQGLAPYFVGSIDEVRIYSKSLTAMEIQQHYAEGAGR</sequence>
<keyword evidence="1" id="KW-0732">Signal</keyword>
<dbReference type="InterPro" id="IPR012902">
    <property type="entry name" value="N_methyl_site"/>
</dbReference>
<dbReference type="SMART" id="SM00560">
    <property type="entry name" value="LamGL"/>
    <property type="match status" value="1"/>
</dbReference>
<evidence type="ECO:0000313" key="7">
    <source>
        <dbReference type="Proteomes" id="UP000229976"/>
    </source>
</evidence>
<dbReference type="EMBL" id="PCRO01000042">
    <property type="protein sequence ID" value="PIP22547.1"/>
    <property type="molecule type" value="Genomic_DNA"/>
</dbReference>
<keyword evidence="3" id="KW-1133">Transmembrane helix</keyword>
<name>A0A2G9YTJ8_9BACT</name>
<keyword evidence="3" id="KW-0472">Membrane</keyword>
<dbReference type="SUPFAM" id="SSF54523">
    <property type="entry name" value="Pili subunits"/>
    <property type="match status" value="1"/>
</dbReference>
<evidence type="ECO:0008006" key="8">
    <source>
        <dbReference type="Google" id="ProtNLM"/>
    </source>
</evidence>
<protein>
    <recommendedName>
        <fullName evidence="8">LamG-like jellyroll fold domain-containing protein</fullName>
    </recommendedName>
</protein>
<dbReference type="SUPFAM" id="SSF49899">
    <property type="entry name" value="Concanavalin A-like lectins/glucanases"/>
    <property type="match status" value="1"/>
</dbReference>
<dbReference type="NCBIfam" id="TIGR02532">
    <property type="entry name" value="IV_pilin_GFxxxE"/>
    <property type="match status" value="1"/>
</dbReference>
<reference evidence="6 7" key="1">
    <citation type="submission" date="2017-09" db="EMBL/GenBank/DDBJ databases">
        <title>Depth-based differentiation of microbial function through sediment-hosted aquifers and enrichment of novel symbionts in the deep terrestrial subsurface.</title>
        <authorList>
            <person name="Probst A.J."/>
            <person name="Ladd B."/>
            <person name="Jarett J.K."/>
            <person name="Geller-Mcgrath D.E."/>
            <person name="Sieber C.M."/>
            <person name="Emerson J.B."/>
            <person name="Anantharaman K."/>
            <person name="Thomas B.C."/>
            <person name="Malmstrom R."/>
            <person name="Stieglmeier M."/>
            <person name="Klingl A."/>
            <person name="Woyke T."/>
            <person name="Ryan C.M."/>
            <person name="Banfield J.F."/>
        </authorList>
    </citation>
    <scope>NUCLEOTIDE SEQUENCE [LARGE SCALE GENOMIC DNA]</scope>
    <source>
        <strain evidence="6">CG23_combo_of_CG06-09_8_20_14_all_39_17</strain>
    </source>
</reference>
<accession>A0A2G9YTJ8</accession>
<dbReference type="Pfam" id="PF13385">
    <property type="entry name" value="Laminin_G_3"/>
    <property type="match status" value="1"/>
</dbReference>
<keyword evidence="3" id="KW-0812">Transmembrane</keyword>
<organism evidence="6 7">
    <name type="scientific">Candidatus Nealsonbacteria bacterium CG23_combo_of_CG06-09_8_20_14_all_39_17</name>
    <dbReference type="NCBI Taxonomy" id="1974722"/>
    <lineage>
        <taxon>Bacteria</taxon>
        <taxon>Candidatus Nealsoniibacteriota</taxon>
    </lineage>
</organism>
<evidence type="ECO:0000259" key="5">
    <source>
        <dbReference type="SMART" id="SM00560"/>
    </source>
</evidence>
<dbReference type="AlphaFoldDB" id="A0A2G9YTJ8"/>
<evidence type="ECO:0000256" key="2">
    <source>
        <dbReference type="ARBA" id="ARBA00023157"/>
    </source>
</evidence>
<feature type="domain" description="LamG-like jellyroll fold" evidence="5">
    <location>
        <begin position="134"/>
        <end position="271"/>
    </location>
</feature>
<proteinExistence type="predicted"/>
<dbReference type="Gene3D" id="2.60.120.200">
    <property type="match status" value="1"/>
</dbReference>
<feature type="non-terminal residue" evidence="6">
    <location>
        <position position="283"/>
    </location>
</feature>
<evidence type="ECO:0000259" key="4">
    <source>
        <dbReference type="SMART" id="SM00282"/>
    </source>
</evidence>
<dbReference type="InterPro" id="IPR006558">
    <property type="entry name" value="LamG-like"/>
</dbReference>
<dbReference type="InterPro" id="IPR045584">
    <property type="entry name" value="Pilin-like"/>
</dbReference>
<keyword evidence="2" id="KW-1015">Disulfide bond</keyword>
<dbReference type="SMART" id="SM00282">
    <property type="entry name" value="LamG"/>
    <property type="match status" value="1"/>
</dbReference>
<feature type="domain" description="Laminin G" evidence="4">
    <location>
        <begin position="134"/>
        <end position="266"/>
    </location>
</feature>
<dbReference type="InterPro" id="IPR001791">
    <property type="entry name" value="Laminin_G"/>
</dbReference>